<accession>A0A426Z0D7</accession>
<proteinExistence type="predicted"/>
<feature type="domain" description="DUF7794" evidence="1">
    <location>
        <begin position="45"/>
        <end position="80"/>
    </location>
</feature>
<sequence>MIMELHAFSQVNSMSLNEIAATISVLLGFAPSLSLPVDSSYKVLFAKWMGGSYVGTIESLDGKLTVPLASGSTLSLHLAKVQLS</sequence>
<dbReference type="PANTHER" id="PTHR37735">
    <property type="entry name" value="OS08G0567000 PROTEIN"/>
    <property type="match status" value="1"/>
</dbReference>
<name>A0A426Z0D7_ENSVE</name>
<evidence type="ECO:0000313" key="3">
    <source>
        <dbReference type="Proteomes" id="UP000287651"/>
    </source>
</evidence>
<comment type="caution">
    <text evidence="2">The sequence shown here is derived from an EMBL/GenBank/DDBJ whole genome shotgun (WGS) entry which is preliminary data.</text>
</comment>
<evidence type="ECO:0000259" key="1">
    <source>
        <dbReference type="Pfam" id="PF25070"/>
    </source>
</evidence>
<evidence type="ECO:0000313" key="2">
    <source>
        <dbReference type="EMBL" id="RRT57447.1"/>
    </source>
</evidence>
<dbReference type="EMBL" id="AMZH03009156">
    <property type="protein sequence ID" value="RRT57447.1"/>
    <property type="molecule type" value="Genomic_DNA"/>
</dbReference>
<feature type="domain" description="DUF7794" evidence="1">
    <location>
        <begin position="9"/>
        <end position="42"/>
    </location>
</feature>
<dbReference type="PANTHER" id="PTHR37735:SF1">
    <property type="entry name" value="OS08G0567000 PROTEIN"/>
    <property type="match status" value="1"/>
</dbReference>
<dbReference type="Pfam" id="PF25070">
    <property type="entry name" value="DUF7794"/>
    <property type="match status" value="2"/>
</dbReference>
<dbReference type="InterPro" id="IPR056696">
    <property type="entry name" value="DUF7794"/>
</dbReference>
<organism evidence="2 3">
    <name type="scientific">Ensete ventricosum</name>
    <name type="common">Abyssinian banana</name>
    <name type="synonym">Musa ensete</name>
    <dbReference type="NCBI Taxonomy" id="4639"/>
    <lineage>
        <taxon>Eukaryota</taxon>
        <taxon>Viridiplantae</taxon>
        <taxon>Streptophyta</taxon>
        <taxon>Embryophyta</taxon>
        <taxon>Tracheophyta</taxon>
        <taxon>Spermatophyta</taxon>
        <taxon>Magnoliopsida</taxon>
        <taxon>Liliopsida</taxon>
        <taxon>Zingiberales</taxon>
        <taxon>Musaceae</taxon>
        <taxon>Ensete</taxon>
    </lineage>
</organism>
<dbReference type="AlphaFoldDB" id="A0A426Z0D7"/>
<dbReference type="Proteomes" id="UP000287651">
    <property type="component" value="Unassembled WGS sequence"/>
</dbReference>
<reference evidence="2 3" key="1">
    <citation type="journal article" date="2014" name="Agronomy (Basel)">
        <title>A Draft Genome Sequence for Ensete ventricosum, the Drought-Tolerant Tree Against Hunger.</title>
        <authorList>
            <person name="Harrison J."/>
            <person name="Moore K.A."/>
            <person name="Paszkiewicz K."/>
            <person name="Jones T."/>
            <person name="Grant M."/>
            <person name="Ambacheew D."/>
            <person name="Muzemil S."/>
            <person name="Studholme D.J."/>
        </authorList>
    </citation>
    <scope>NUCLEOTIDE SEQUENCE [LARGE SCALE GENOMIC DNA]</scope>
</reference>
<gene>
    <name evidence="2" type="ORF">B296_00002532</name>
</gene>
<dbReference type="GO" id="GO:0012505">
    <property type="term" value="C:endomembrane system"/>
    <property type="evidence" value="ECO:0007669"/>
    <property type="project" value="TreeGrafter"/>
</dbReference>
<protein>
    <recommendedName>
        <fullName evidence="1">DUF7794 domain-containing protein</fullName>
    </recommendedName>
</protein>